<comment type="subcellular location">
    <subcellularLocation>
        <location evidence="1">Membrane</location>
        <topology evidence="1">Multi-pass membrane protein</topology>
    </subcellularLocation>
</comment>
<feature type="domain" description="Amino acid permease/ SLC12A" evidence="6">
    <location>
        <begin position="72"/>
        <end position="560"/>
    </location>
</feature>
<dbReference type="InterPro" id="IPR004842">
    <property type="entry name" value="SLC12A_fam"/>
</dbReference>
<feature type="transmembrane region" description="Helical" evidence="5">
    <location>
        <begin position="217"/>
        <end position="237"/>
    </location>
</feature>
<evidence type="ECO:0000313" key="9">
    <source>
        <dbReference type="Proteomes" id="UP001235939"/>
    </source>
</evidence>
<feature type="transmembrane region" description="Helical" evidence="5">
    <location>
        <begin position="371"/>
        <end position="391"/>
    </location>
</feature>
<dbReference type="Pfam" id="PF00324">
    <property type="entry name" value="AA_permease"/>
    <property type="match status" value="1"/>
</dbReference>
<feature type="transmembrane region" description="Helical" evidence="5">
    <location>
        <begin position="145"/>
        <end position="166"/>
    </location>
</feature>
<feature type="transmembrane region" description="Helical" evidence="5">
    <location>
        <begin position="97"/>
        <end position="124"/>
    </location>
</feature>
<dbReference type="PANTHER" id="PTHR11827">
    <property type="entry name" value="SOLUTE CARRIER FAMILY 12, CATION COTRANSPORTERS"/>
    <property type="match status" value="1"/>
</dbReference>
<dbReference type="Proteomes" id="UP001235939">
    <property type="component" value="Chromosome 16"/>
</dbReference>
<dbReference type="InterPro" id="IPR018491">
    <property type="entry name" value="SLC12_C"/>
</dbReference>
<evidence type="ECO:0000256" key="3">
    <source>
        <dbReference type="ARBA" id="ARBA00022989"/>
    </source>
</evidence>
<evidence type="ECO:0000256" key="2">
    <source>
        <dbReference type="ARBA" id="ARBA00022692"/>
    </source>
</evidence>
<accession>A0ABY6LAG7</accession>
<keyword evidence="4 5" id="KW-0472">Membrane</keyword>
<feature type="transmembrane region" description="Helical" evidence="5">
    <location>
        <begin position="270"/>
        <end position="292"/>
    </location>
</feature>
<feature type="domain" description="SLC12A transporter C-terminal" evidence="7">
    <location>
        <begin position="570"/>
        <end position="700"/>
    </location>
</feature>
<dbReference type="Gene3D" id="1.20.1740.10">
    <property type="entry name" value="Amino acid/polyamine transporter I"/>
    <property type="match status" value="1"/>
</dbReference>
<evidence type="ECO:0000256" key="4">
    <source>
        <dbReference type="ARBA" id="ARBA00023136"/>
    </source>
</evidence>
<feature type="transmembrane region" description="Helical" evidence="5">
    <location>
        <begin position="191"/>
        <end position="210"/>
    </location>
</feature>
<dbReference type="InterPro" id="IPR004841">
    <property type="entry name" value="AA-permease/SLC12A_dom"/>
</dbReference>
<keyword evidence="9" id="KW-1185">Reference proteome</keyword>
<gene>
    <name evidence="8" type="ORF">LAZ67_16000287</name>
</gene>
<feature type="transmembrane region" description="Helical" evidence="5">
    <location>
        <begin position="486"/>
        <end position="518"/>
    </location>
</feature>
<keyword evidence="2 5" id="KW-0812">Transmembrane</keyword>
<dbReference type="PANTHER" id="PTHR11827:SF103">
    <property type="entry name" value="SODIUM CHLORIDE COTRANSPORTER 69, ISOFORM E"/>
    <property type="match status" value="1"/>
</dbReference>
<name>A0ABY6LAG7_9ARAC</name>
<dbReference type="Pfam" id="PF03522">
    <property type="entry name" value="SLC12"/>
    <property type="match status" value="2"/>
</dbReference>
<feature type="domain" description="SLC12A transporter C-terminal" evidence="7">
    <location>
        <begin position="728"/>
        <end position="913"/>
    </location>
</feature>
<evidence type="ECO:0000259" key="7">
    <source>
        <dbReference type="Pfam" id="PF03522"/>
    </source>
</evidence>
<proteinExistence type="predicted"/>
<feature type="transmembrane region" description="Helical" evidence="5">
    <location>
        <begin position="72"/>
        <end position="91"/>
    </location>
</feature>
<feature type="transmembrane region" description="Helical" evidence="5">
    <location>
        <begin position="304"/>
        <end position="328"/>
    </location>
</feature>
<organism evidence="8 9">
    <name type="scientific">Cordylochernes scorpioides</name>
    <dbReference type="NCBI Taxonomy" id="51811"/>
    <lineage>
        <taxon>Eukaryota</taxon>
        <taxon>Metazoa</taxon>
        <taxon>Ecdysozoa</taxon>
        <taxon>Arthropoda</taxon>
        <taxon>Chelicerata</taxon>
        <taxon>Arachnida</taxon>
        <taxon>Pseudoscorpiones</taxon>
        <taxon>Cheliferoidea</taxon>
        <taxon>Chernetidae</taxon>
        <taxon>Cordylochernes</taxon>
    </lineage>
</organism>
<reference evidence="8 9" key="1">
    <citation type="submission" date="2022-01" db="EMBL/GenBank/DDBJ databases">
        <title>A chromosomal length assembly of Cordylochernes scorpioides.</title>
        <authorList>
            <person name="Zeh D."/>
            <person name="Zeh J."/>
        </authorList>
    </citation>
    <scope>NUCLEOTIDE SEQUENCE [LARGE SCALE GENOMIC DNA]</scope>
    <source>
        <strain evidence="8">IN4F17</strain>
        <tissue evidence="8">Whole Body</tissue>
    </source>
</reference>
<evidence type="ECO:0000256" key="5">
    <source>
        <dbReference type="SAM" id="Phobius"/>
    </source>
</evidence>
<keyword evidence="3 5" id="KW-1133">Transmembrane helix</keyword>
<dbReference type="EMBL" id="CP092878">
    <property type="protein sequence ID" value="UYV78149.1"/>
    <property type="molecule type" value="Genomic_DNA"/>
</dbReference>
<protein>
    <submittedName>
        <fullName evidence="8">SLC12A1</fullName>
    </submittedName>
</protein>
<evidence type="ECO:0000259" key="6">
    <source>
        <dbReference type="Pfam" id="PF00324"/>
    </source>
</evidence>
<evidence type="ECO:0000313" key="8">
    <source>
        <dbReference type="EMBL" id="UYV78149.1"/>
    </source>
</evidence>
<dbReference type="NCBIfam" id="TIGR00930">
    <property type="entry name" value="2a30"/>
    <property type="match status" value="1"/>
</dbReference>
<sequence length="915" mass="100640">MHATAADRGIEPTVEPRPCIQNYLKNLRPTLEDLHNPTYSKALSNLEESNGSENTAASSSPQPVKLGWIQGVYIRSLLNIWGVMLFLRMGWMVGHAGVGLSVLIVLLSTVITVITTLSMSAICTNGKIAGGGAYYLVSRNLGPQIGGAVGAMFSFANCIAVSMYVVGAAEAVHDIMLDHGVSIFVNGLNDIRLISCAILVILLLVTFIGLDFESKTQLFLLVCLLAALANYFVGTFLPPSPLQRAQGFLGWSWRLGIENWSPDFRDGTNFFTVFSIFFPSVIGILAGANISGDLKDPGFAIPRGTLWAISTTSLSYLTIIAFLGFTLVRDASGLVEELESGLFLDCFGRPCPYGMLNNYQMMSVSAAFGPVIYVGIFAATLSSALAALISAPRLIQAFAKDNIFPFLGWLSRGYGPNENPHIATLCCFALSLLFVLMGNLNAIAPIISNFFMATYGMINFACFLASYGKSPGFRPSFRFFNQWLSLLGAVLCILAMFVMNWIMALVTVTVALAFYGYLARNRPDINWGTSTQAIHFKNTLDMAHIMNTVEDHVKNYRPCILVLSGSPCTRAPLVDLAAQITKDGTGLLICGHVLSSNRHRNYLTDINTRWLEKRKIKGFYVNIESPSFMLGSHSLMQAAGLGKMKPNIVMLGFPTEWRSDLKASKDYVAVLHHVLDLHLGLMVLRLQRGLGISHLVETPDQIPLLPVLDPNSHIVPMDGADKSSKIPDWVLPALDQFQRTQQQGTVDIWWLYDDGGLTLLVPYLLSQRQLWKSCRVRVLVPADSHNQLAASHLNMASLLKCFRIGISDILPVQYFSTSPSPETQQAFKDLVDPIEELTPEILETHQDKSLRQMKVRDLLKEYSSEAALIIATLPLPRKGSCPESLYLAWLDLLTRDLPPCLLIRGNQDSVLTLLA</sequence>
<feature type="transmembrane region" description="Helical" evidence="5">
    <location>
        <begin position="446"/>
        <end position="465"/>
    </location>
</feature>
<feature type="transmembrane region" description="Helical" evidence="5">
    <location>
        <begin position="422"/>
        <end position="440"/>
    </location>
</feature>
<evidence type="ECO:0000256" key="1">
    <source>
        <dbReference type="ARBA" id="ARBA00004141"/>
    </source>
</evidence>